<keyword evidence="3" id="KW-0805">Transcription regulation</keyword>
<dbReference type="Proteomes" id="UP000279236">
    <property type="component" value="Unassembled WGS sequence"/>
</dbReference>
<dbReference type="PANTHER" id="PTHR13215">
    <property type="entry name" value="RNA POLYMERASE II TRANSCRIPTIONAL COACTIVATOR"/>
    <property type="match status" value="1"/>
</dbReference>
<evidence type="ECO:0000313" key="10">
    <source>
        <dbReference type="Proteomes" id="UP000279236"/>
    </source>
</evidence>
<dbReference type="EMBL" id="RSCE01000005">
    <property type="protein sequence ID" value="RSH82738.1"/>
    <property type="molecule type" value="Genomic_DNA"/>
</dbReference>
<sequence>MPKRNAHTIFQDGESSESDVGIPLSMVTKATASPAQPSASKKARKSSSDSGDKDKGKSQTTGGDQYLSLGNMRRLTVSDFKGEMRIDIREFYADKDSGEEKPGKKGISLSAAQWDMLKTNIHLVDKMVKDKKKKQGM</sequence>
<evidence type="ECO:0000256" key="3">
    <source>
        <dbReference type="ARBA" id="ARBA00023015"/>
    </source>
</evidence>
<keyword evidence="4" id="KW-0238">DNA-binding</keyword>
<name>A0A427XV26_9TREE</name>
<keyword evidence="6" id="KW-0539">Nucleus</keyword>
<dbReference type="Pfam" id="PF02229">
    <property type="entry name" value="PC4"/>
    <property type="match status" value="1"/>
</dbReference>
<evidence type="ECO:0000256" key="7">
    <source>
        <dbReference type="SAM" id="MobiDB-lite"/>
    </source>
</evidence>
<comment type="subcellular location">
    <subcellularLocation>
        <location evidence="1">Nucleus</location>
    </subcellularLocation>
</comment>
<dbReference type="InterPro" id="IPR003173">
    <property type="entry name" value="PC4_C"/>
</dbReference>
<feature type="compositionally biased region" description="Low complexity" evidence="7">
    <location>
        <begin position="28"/>
        <end position="40"/>
    </location>
</feature>
<dbReference type="InterPro" id="IPR009044">
    <property type="entry name" value="ssDNA-bd_transcriptional_reg"/>
</dbReference>
<dbReference type="AlphaFoldDB" id="A0A427XV26"/>
<keyword evidence="5" id="KW-0804">Transcription</keyword>
<dbReference type="SUPFAM" id="SSF54447">
    <property type="entry name" value="ssDNA-binding transcriptional regulator domain"/>
    <property type="match status" value="1"/>
</dbReference>
<accession>A0A427XV26</accession>
<feature type="compositionally biased region" description="Basic and acidic residues" evidence="7">
    <location>
        <begin position="46"/>
        <end position="57"/>
    </location>
</feature>
<keyword evidence="10" id="KW-1185">Reference proteome</keyword>
<feature type="region of interest" description="Disordered" evidence="7">
    <location>
        <begin position="1"/>
        <end position="68"/>
    </location>
</feature>
<reference evidence="9 10" key="1">
    <citation type="submission" date="2018-11" db="EMBL/GenBank/DDBJ databases">
        <title>Genome sequence of Apiotrichum porosum DSM 27194.</title>
        <authorList>
            <person name="Aliyu H."/>
            <person name="Gorte O."/>
            <person name="Ochsenreither K."/>
        </authorList>
    </citation>
    <scope>NUCLEOTIDE SEQUENCE [LARGE SCALE GENOMIC DNA]</scope>
    <source>
        <strain evidence="9 10">DSM 27194</strain>
    </source>
</reference>
<gene>
    <name evidence="9" type="ORF">EHS24_007732</name>
</gene>
<comment type="similarity">
    <text evidence="2">Belongs to the transcriptional coactivator PC4 family.</text>
</comment>
<evidence type="ECO:0000256" key="5">
    <source>
        <dbReference type="ARBA" id="ARBA00023163"/>
    </source>
</evidence>
<organism evidence="9 10">
    <name type="scientific">Apiotrichum porosum</name>
    <dbReference type="NCBI Taxonomy" id="105984"/>
    <lineage>
        <taxon>Eukaryota</taxon>
        <taxon>Fungi</taxon>
        <taxon>Dikarya</taxon>
        <taxon>Basidiomycota</taxon>
        <taxon>Agaricomycotina</taxon>
        <taxon>Tremellomycetes</taxon>
        <taxon>Trichosporonales</taxon>
        <taxon>Trichosporonaceae</taxon>
        <taxon>Apiotrichum</taxon>
    </lineage>
</organism>
<proteinExistence type="inferred from homology"/>
<dbReference type="InterPro" id="IPR045125">
    <property type="entry name" value="Sub1/Tcp4-like"/>
</dbReference>
<evidence type="ECO:0000313" key="9">
    <source>
        <dbReference type="EMBL" id="RSH82738.1"/>
    </source>
</evidence>
<dbReference type="GO" id="GO:0060261">
    <property type="term" value="P:positive regulation of transcription initiation by RNA polymerase II"/>
    <property type="evidence" value="ECO:0007669"/>
    <property type="project" value="InterPro"/>
</dbReference>
<evidence type="ECO:0000256" key="4">
    <source>
        <dbReference type="ARBA" id="ARBA00023125"/>
    </source>
</evidence>
<evidence type="ECO:0000256" key="2">
    <source>
        <dbReference type="ARBA" id="ARBA00009001"/>
    </source>
</evidence>
<dbReference type="GO" id="GO:0003677">
    <property type="term" value="F:DNA binding"/>
    <property type="evidence" value="ECO:0007669"/>
    <property type="project" value="UniProtKB-KW"/>
</dbReference>
<dbReference type="GO" id="GO:0005634">
    <property type="term" value="C:nucleus"/>
    <property type="evidence" value="ECO:0007669"/>
    <property type="project" value="UniProtKB-SubCell"/>
</dbReference>
<dbReference type="Gene3D" id="2.30.31.10">
    <property type="entry name" value="Transcriptional Coactivator Pc4, Chain A"/>
    <property type="match status" value="1"/>
</dbReference>
<evidence type="ECO:0000256" key="1">
    <source>
        <dbReference type="ARBA" id="ARBA00004123"/>
    </source>
</evidence>
<protein>
    <recommendedName>
        <fullName evidence="8">Transcriptional coactivator p15 (PC4) C-terminal domain-containing protein</fullName>
    </recommendedName>
</protein>
<dbReference type="OrthoDB" id="2505440at2759"/>
<dbReference type="GeneID" id="39592275"/>
<evidence type="ECO:0000256" key="6">
    <source>
        <dbReference type="ARBA" id="ARBA00023242"/>
    </source>
</evidence>
<dbReference type="RefSeq" id="XP_028476970.1">
    <property type="nucleotide sequence ID" value="XM_028623077.1"/>
</dbReference>
<feature type="domain" description="Transcriptional coactivator p15 (PC4) C-terminal" evidence="8">
    <location>
        <begin position="68"/>
        <end position="119"/>
    </location>
</feature>
<dbReference type="STRING" id="105984.A0A427XV26"/>
<dbReference type="GO" id="GO:0003713">
    <property type="term" value="F:transcription coactivator activity"/>
    <property type="evidence" value="ECO:0007669"/>
    <property type="project" value="InterPro"/>
</dbReference>
<evidence type="ECO:0000259" key="8">
    <source>
        <dbReference type="Pfam" id="PF02229"/>
    </source>
</evidence>
<comment type="caution">
    <text evidence="9">The sequence shown here is derived from an EMBL/GenBank/DDBJ whole genome shotgun (WGS) entry which is preliminary data.</text>
</comment>